<evidence type="ECO:0000259" key="9">
    <source>
        <dbReference type="PROSITE" id="PS51722"/>
    </source>
</evidence>
<keyword evidence="5" id="KW-0648">Protein biosynthesis</keyword>
<dbReference type="SUPFAM" id="SSF52540">
    <property type="entry name" value="P-loop containing nucleoside triphosphate hydrolases"/>
    <property type="match status" value="1"/>
</dbReference>
<proteinExistence type="predicted"/>
<dbReference type="GO" id="GO:0005829">
    <property type="term" value="C:cytosol"/>
    <property type="evidence" value="ECO:0007669"/>
    <property type="project" value="TreeGrafter"/>
</dbReference>
<dbReference type="InterPro" id="IPR015191">
    <property type="entry name" value="SelB_WHD4"/>
</dbReference>
<dbReference type="GO" id="GO:0005525">
    <property type="term" value="F:GTP binding"/>
    <property type="evidence" value="ECO:0007669"/>
    <property type="project" value="UniProtKB-KW"/>
</dbReference>
<dbReference type="SUPFAM" id="SSF50465">
    <property type="entry name" value="EF-Tu/eEF-1alpha/eIF2-gamma C-terminal domain"/>
    <property type="match status" value="1"/>
</dbReference>
<dbReference type="InterPro" id="IPR005225">
    <property type="entry name" value="Small_GTP-bd"/>
</dbReference>
<dbReference type="GO" id="GO:0003723">
    <property type="term" value="F:RNA binding"/>
    <property type="evidence" value="ECO:0007669"/>
    <property type="project" value="InterPro"/>
</dbReference>
<reference evidence="10" key="2">
    <citation type="submission" date="2020-01" db="EMBL/GenBank/DDBJ databases">
        <authorList>
            <person name="Campanaro S."/>
        </authorList>
    </citation>
    <scope>NUCLEOTIDE SEQUENCE</scope>
    <source>
        <strain evidence="10">AS06rmzACSIP_7</strain>
    </source>
</reference>
<evidence type="ECO:0000256" key="1">
    <source>
        <dbReference type="ARBA" id="ARBA00004496"/>
    </source>
</evidence>
<dbReference type="Gene3D" id="2.40.30.10">
    <property type="entry name" value="Translation factors"/>
    <property type="match status" value="1"/>
</dbReference>
<dbReference type="InterPro" id="IPR009000">
    <property type="entry name" value="Transl_B-barrel_sf"/>
</dbReference>
<dbReference type="PANTHER" id="PTHR43721:SF22">
    <property type="entry name" value="ELONGATION FACTOR TU, MITOCHONDRIAL"/>
    <property type="match status" value="1"/>
</dbReference>
<organism evidence="10 11">
    <name type="scientific">Syntrophorhabdus aromaticivorans</name>
    <dbReference type="NCBI Taxonomy" id="328301"/>
    <lineage>
        <taxon>Bacteria</taxon>
        <taxon>Pseudomonadati</taxon>
        <taxon>Thermodesulfobacteriota</taxon>
        <taxon>Syntrophorhabdia</taxon>
        <taxon>Syntrophorhabdales</taxon>
        <taxon>Syntrophorhabdaceae</taxon>
        <taxon>Syntrophorhabdus</taxon>
    </lineage>
</organism>
<dbReference type="Pfam" id="PF09106">
    <property type="entry name" value="WHD_2nd_SelB"/>
    <property type="match status" value="1"/>
</dbReference>
<dbReference type="InterPro" id="IPR027417">
    <property type="entry name" value="P-loop_NTPase"/>
</dbReference>
<dbReference type="AlphaFoldDB" id="A0A971M3A4"/>
<dbReference type="NCBIfam" id="TIGR00231">
    <property type="entry name" value="small_GTP"/>
    <property type="match status" value="1"/>
</dbReference>
<dbReference type="InterPro" id="IPR004161">
    <property type="entry name" value="EFTu-like_2"/>
</dbReference>
<dbReference type="PROSITE" id="PS51722">
    <property type="entry name" value="G_TR_2"/>
    <property type="match status" value="1"/>
</dbReference>
<dbReference type="PRINTS" id="PR00315">
    <property type="entry name" value="ELONGATNFCT"/>
</dbReference>
<evidence type="ECO:0000256" key="7">
    <source>
        <dbReference type="ARBA" id="ARBA00025526"/>
    </source>
</evidence>
<evidence type="ECO:0000313" key="10">
    <source>
        <dbReference type="EMBL" id="NLW34567.1"/>
    </source>
</evidence>
<dbReference type="GO" id="GO:0001514">
    <property type="term" value="P:selenocysteine incorporation"/>
    <property type="evidence" value="ECO:0007669"/>
    <property type="project" value="InterPro"/>
</dbReference>
<dbReference type="InterPro" id="IPR009001">
    <property type="entry name" value="Transl_elong_EF1A/Init_IF2_C"/>
</dbReference>
<dbReference type="SUPFAM" id="SSF46785">
    <property type="entry name" value="Winged helix' DNA-binding domain"/>
    <property type="match status" value="3"/>
</dbReference>
<dbReference type="GO" id="GO:0003746">
    <property type="term" value="F:translation elongation factor activity"/>
    <property type="evidence" value="ECO:0007669"/>
    <property type="project" value="UniProtKB-KW"/>
</dbReference>
<dbReference type="CDD" id="cd15491">
    <property type="entry name" value="selB_III"/>
    <property type="match status" value="1"/>
</dbReference>
<name>A0A971M3A4_9BACT</name>
<dbReference type="SUPFAM" id="SSF50447">
    <property type="entry name" value="Translation proteins"/>
    <property type="match status" value="1"/>
</dbReference>
<dbReference type="CDD" id="cd04171">
    <property type="entry name" value="SelB"/>
    <property type="match status" value="1"/>
</dbReference>
<comment type="subcellular location">
    <subcellularLocation>
        <location evidence="1">Cytoplasm</location>
    </subcellularLocation>
</comment>
<dbReference type="CDD" id="cd03696">
    <property type="entry name" value="SelB_II"/>
    <property type="match status" value="1"/>
</dbReference>
<comment type="caution">
    <text evidence="10">The sequence shown here is derived from an EMBL/GenBank/DDBJ whole genome shotgun (WGS) entry which is preliminary data.</text>
</comment>
<keyword evidence="10" id="KW-0251">Elongation factor</keyword>
<dbReference type="Proteomes" id="UP000777265">
    <property type="component" value="Unassembled WGS sequence"/>
</dbReference>
<dbReference type="Gene3D" id="3.40.50.300">
    <property type="entry name" value="P-loop containing nucleotide triphosphate hydrolases"/>
    <property type="match status" value="1"/>
</dbReference>
<dbReference type="InterPro" id="IPR036390">
    <property type="entry name" value="WH_DNA-bd_sf"/>
</dbReference>
<dbReference type="Pfam" id="PF25461">
    <property type="entry name" value="Beta-barrel_SelB"/>
    <property type="match status" value="1"/>
</dbReference>
<dbReference type="InterPro" id="IPR057335">
    <property type="entry name" value="Beta-barrel_SelB"/>
</dbReference>
<dbReference type="Pfam" id="PF09107">
    <property type="entry name" value="WHD_3rd_SelB"/>
    <property type="match status" value="1"/>
</dbReference>
<dbReference type="EMBL" id="JAAYEE010000067">
    <property type="protein sequence ID" value="NLW34567.1"/>
    <property type="molecule type" value="Genomic_DNA"/>
</dbReference>
<sequence length="632" mass="70495">MIKRIIIGTAGHIDHGKTTLIKGLTGIDCDRLKEERERGITTELGFAHYRFGDDLVAGIVDVPGHEKFIRHMVAGAWGIDMALLVVAADEGVMPQTREHVDICEILGIKRGIVAITKKDLVDDDMVELVKEDIEDFLKGRSFEGSPVIAVSSTTGENLDMLKDAIRKMALEVEERSKQGIFRLPVDRVFTIRGLGTIITGTCISGHIKIGEEVEIYPLRKKARIKNIQAYHENMEEAMAGQRVALNLQGIERGEIGRGTIIGRPNTLVLSQRIDATLKYLKLPFKPIKTDTILRFHIATTQEQARIILLTKDAIEPGEDLFVQFVFSEPIVALPDDRYILRGPYAIQTIGGGRVLDILPGRHKRHAGNLNPTLGILTNGSFADKAEYHIRKGQYEGVQRDMLSVLLGKDSPSVQGIIETLIAAGKAKSVGKTVIHADSFNDYKGLLNTLLKDFQEKNPLKAGMSKEELRTRLPKVDPQVFQAALEESIAAGLLVAEKDRVKTRIGASKQNKDIEAFEDKVLESLFRYGLTPPAVKDLALEIGQPENRLKDVLAKLAFKGRAVKIKGDMYFHRDAIEDLKGKVRSYLVEKKEMTPSEFKSVLDLSRKYMIPLLEYLDEIKLTIRTGDKRILRS</sequence>
<keyword evidence="3" id="KW-0963">Cytoplasm</keyword>
<gene>
    <name evidence="10" type="primary">selB</name>
    <name evidence="10" type="ORF">GXY80_03660</name>
</gene>
<dbReference type="GO" id="GO:0003924">
    <property type="term" value="F:GTPase activity"/>
    <property type="evidence" value="ECO:0007669"/>
    <property type="project" value="InterPro"/>
</dbReference>
<evidence type="ECO:0000256" key="3">
    <source>
        <dbReference type="ARBA" id="ARBA00022490"/>
    </source>
</evidence>
<feature type="domain" description="Tr-type G" evidence="9">
    <location>
        <begin position="2"/>
        <end position="173"/>
    </location>
</feature>
<dbReference type="Pfam" id="PF00009">
    <property type="entry name" value="GTP_EFTU"/>
    <property type="match status" value="1"/>
</dbReference>
<evidence type="ECO:0000256" key="4">
    <source>
        <dbReference type="ARBA" id="ARBA00022741"/>
    </source>
</evidence>
<reference evidence="10" key="1">
    <citation type="journal article" date="2020" name="Biotechnol. Biofuels">
        <title>New insights from the biogas microbiome by comprehensive genome-resolved metagenomics of nearly 1600 species originating from multiple anaerobic digesters.</title>
        <authorList>
            <person name="Campanaro S."/>
            <person name="Treu L."/>
            <person name="Rodriguez-R L.M."/>
            <person name="Kovalovszki A."/>
            <person name="Ziels R.M."/>
            <person name="Maus I."/>
            <person name="Zhu X."/>
            <person name="Kougias P.G."/>
            <person name="Basile A."/>
            <person name="Luo G."/>
            <person name="Schluter A."/>
            <person name="Konstantinidis K.T."/>
            <person name="Angelidaki I."/>
        </authorList>
    </citation>
    <scope>NUCLEOTIDE SEQUENCE</scope>
    <source>
        <strain evidence="10">AS06rmzACSIP_7</strain>
    </source>
</reference>
<dbReference type="InterPro" id="IPR036388">
    <property type="entry name" value="WH-like_DNA-bd_sf"/>
</dbReference>
<keyword evidence="4" id="KW-0547">Nucleotide-binding</keyword>
<evidence type="ECO:0000256" key="5">
    <source>
        <dbReference type="ARBA" id="ARBA00022917"/>
    </source>
</evidence>
<protein>
    <recommendedName>
        <fullName evidence="2">Selenocysteine-specific elongation factor</fullName>
    </recommendedName>
    <alternativeName>
        <fullName evidence="8">SelB translation factor</fullName>
    </alternativeName>
</protein>
<dbReference type="PANTHER" id="PTHR43721">
    <property type="entry name" value="ELONGATION FACTOR TU-RELATED"/>
    <property type="match status" value="1"/>
</dbReference>
<evidence type="ECO:0000313" key="11">
    <source>
        <dbReference type="Proteomes" id="UP000777265"/>
    </source>
</evidence>
<evidence type="ECO:0000256" key="8">
    <source>
        <dbReference type="ARBA" id="ARBA00031615"/>
    </source>
</evidence>
<dbReference type="InterPro" id="IPR050055">
    <property type="entry name" value="EF-Tu_GTPase"/>
</dbReference>
<evidence type="ECO:0000256" key="2">
    <source>
        <dbReference type="ARBA" id="ARBA00015953"/>
    </source>
</evidence>
<dbReference type="NCBIfam" id="TIGR00475">
    <property type="entry name" value="selB"/>
    <property type="match status" value="1"/>
</dbReference>
<evidence type="ECO:0000256" key="6">
    <source>
        <dbReference type="ARBA" id="ARBA00023134"/>
    </source>
</evidence>
<dbReference type="InterPro" id="IPR015190">
    <property type="entry name" value="Elong_fac_SelB-wing-hlx_typ-2"/>
</dbReference>
<dbReference type="InterPro" id="IPR000795">
    <property type="entry name" value="T_Tr_GTP-bd_dom"/>
</dbReference>
<comment type="function">
    <text evidence="7">Translation factor necessary for the incorporation of selenocysteine into proteins. It probably replaces EF-Tu for the insertion of selenocysteine directed by the UGA codon. SelB binds GTP and GDP.</text>
</comment>
<dbReference type="Pfam" id="PF03144">
    <property type="entry name" value="GTP_EFTU_D2"/>
    <property type="match status" value="1"/>
</dbReference>
<dbReference type="InterPro" id="IPR004535">
    <property type="entry name" value="Transl_elong_SelB"/>
</dbReference>
<accession>A0A971M3A4</accession>
<keyword evidence="6" id="KW-0342">GTP-binding</keyword>
<dbReference type="Gene3D" id="1.10.10.10">
    <property type="entry name" value="Winged helix-like DNA-binding domain superfamily/Winged helix DNA-binding domain"/>
    <property type="match status" value="3"/>
</dbReference>